<evidence type="ECO:0000313" key="1">
    <source>
        <dbReference type="EMBL" id="GGO89456.1"/>
    </source>
</evidence>
<dbReference type="InterPro" id="IPR023162">
    <property type="entry name" value="Apc36109-like_dom_sf"/>
</dbReference>
<keyword evidence="2" id="KW-1185">Reference proteome</keyword>
<accession>A0ABQ2NAP4</accession>
<dbReference type="Proteomes" id="UP000655410">
    <property type="component" value="Unassembled WGS sequence"/>
</dbReference>
<dbReference type="SUPFAM" id="SSF116922">
    <property type="entry name" value="YugE-like"/>
    <property type="match status" value="1"/>
</dbReference>
<protein>
    <recommendedName>
        <fullName evidence="3">CdiI immunity protein domain-containing protein</fullName>
    </recommendedName>
</protein>
<gene>
    <name evidence="1" type="ORF">GCM10011584_18870</name>
</gene>
<dbReference type="EMBL" id="BMNI01000004">
    <property type="protein sequence ID" value="GGO89456.1"/>
    <property type="molecule type" value="Genomic_DNA"/>
</dbReference>
<evidence type="ECO:0000313" key="2">
    <source>
        <dbReference type="Proteomes" id="UP000655410"/>
    </source>
</evidence>
<reference evidence="2" key="1">
    <citation type="journal article" date="2019" name="Int. J. Syst. Evol. Microbiol.">
        <title>The Global Catalogue of Microorganisms (GCM) 10K type strain sequencing project: providing services to taxonomists for standard genome sequencing and annotation.</title>
        <authorList>
            <consortium name="The Broad Institute Genomics Platform"/>
            <consortium name="The Broad Institute Genome Sequencing Center for Infectious Disease"/>
            <person name="Wu L."/>
            <person name="Ma J."/>
        </authorList>
    </citation>
    <scope>NUCLEOTIDE SEQUENCE [LARGE SCALE GENOMIC DNA]</scope>
    <source>
        <strain evidence="2">CGMCC 4.7371</strain>
    </source>
</reference>
<name>A0ABQ2NAP4_9ACTN</name>
<organism evidence="1 2">
    <name type="scientific">Nocardioides phosphati</name>
    <dbReference type="NCBI Taxonomy" id="1867775"/>
    <lineage>
        <taxon>Bacteria</taxon>
        <taxon>Bacillati</taxon>
        <taxon>Actinomycetota</taxon>
        <taxon>Actinomycetes</taxon>
        <taxon>Propionibacteriales</taxon>
        <taxon>Nocardioidaceae</taxon>
        <taxon>Nocardioides</taxon>
    </lineage>
</organism>
<comment type="caution">
    <text evidence="1">The sequence shown here is derived from an EMBL/GenBank/DDBJ whole genome shotgun (WGS) entry which is preliminary data.</text>
</comment>
<sequence>MAVVTGGCFDALMTVQHESADVIEVRHMLSDWDPIGYYAANGFYPDEYELLIQPLLTRLGHTDRREEIVAYLDHELHDHFGKYPDETIVEEFAERLLKWYAARPAAG</sequence>
<proteinExistence type="predicted"/>
<dbReference type="Gene3D" id="1.10.340.20">
    <property type="entry name" value="Apc36109-like domain"/>
    <property type="match status" value="1"/>
</dbReference>
<evidence type="ECO:0008006" key="3">
    <source>
        <dbReference type="Google" id="ProtNLM"/>
    </source>
</evidence>